<protein>
    <submittedName>
        <fullName evidence="7">Uncharacterized protein</fullName>
    </submittedName>
</protein>
<keyword evidence="4 6" id="KW-1133">Transmembrane helix</keyword>
<name>A0A8S1BU97_9INSE</name>
<evidence type="ECO:0000256" key="5">
    <source>
        <dbReference type="ARBA" id="ARBA00023136"/>
    </source>
</evidence>
<evidence type="ECO:0000256" key="1">
    <source>
        <dbReference type="ARBA" id="ARBA00004651"/>
    </source>
</evidence>
<evidence type="ECO:0000256" key="6">
    <source>
        <dbReference type="SAM" id="Phobius"/>
    </source>
</evidence>
<dbReference type="GO" id="GO:0050909">
    <property type="term" value="P:sensory perception of taste"/>
    <property type="evidence" value="ECO:0007669"/>
    <property type="project" value="InterPro"/>
</dbReference>
<sequence length="129" mass="14331">MPPSESCSNSVAAALAQLLLPITLPWLVKEIILIILITSSCTRCEKEFNIIPQLLRRQSNVNPDIPLSDALLWFAAEAGARTVKFTACGIFPINYEFFVIYIGFFATNMAILIQALVRFLIDGKVLDDL</sequence>
<feature type="transmembrane region" description="Helical" evidence="6">
    <location>
        <begin position="98"/>
        <end position="121"/>
    </location>
</feature>
<dbReference type="GO" id="GO:0005886">
    <property type="term" value="C:plasma membrane"/>
    <property type="evidence" value="ECO:0007669"/>
    <property type="project" value="UniProtKB-SubCell"/>
</dbReference>
<dbReference type="InterPro" id="IPR013604">
    <property type="entry name" value="7TM_chemorcpt"/>
</dbReference>
<comment type="caution">
    <text evidence="7">The sequence shown here is derived from an EMBL/GenBank/DDBJ whole genome shotgun (WGS) entry which is preliminary data.</text>
</comment>
<reference evidence="7 8" key="1">
    <citation type="submission" date="2020-04" db="EMBL/GenBank/DDBJ databases">
        <authorList>
            <person name="Alioto T."/>
            <person name="Alioto T."/>
            <person name="Gomez Garrido J."/>
        </authorList>
    </citation>
    <scope>NUCLEOTIDE SEQUENCE [LARGE SCALE GENOMIC DNA]</scope>
</reference>
<accession>A0A8S1BU97</accession>
<keyword evidence="8" id="KW-1185">Reference proteome</keyword>
<evidence type="ECO:0000256" key="2">
    <source>
        <dbReference type="ARBA" id="ARBA00022475"/>
    </source>
</evidence>
<evidence type="ECO:0000256" key="3">
    <source>
        <dbReference type="ARBA" id="ARBA00022692"/>
    </source>
</evidence>
<keyword evidence="5 6" id="KW-0472">Membrane</keyword>
<dbReference type="AlphaFoldDB" id="A0A8S1BU97"/>
<feature type="transmembrane region" description="Helical" evidence="6">
    <location>
        <begin position="12"/>
        <end position="37"/>
    </location>
</feature>
<evidence type="ECO:0000313" key="8">
    <source>
        <dbReference type="Proteomes" id="UP000494165"/>
    </source>
</evidence>
<organism evidence="7 8">
    <name type="scientific">Cloeon dipterum</name>
    <dbReference type="NCBI Taxonomy" id="197152"/>
    <lineage>
        <taxon>Eukaryota</taxon>
        <taxon>Metazoa</taxon>
        <taxon>Ecdysozoa</taxon>
        <taxon>Arthropoda</taxon>
        <taxon>Hexapoda</taxon>
        <taxon>Insecta</taxon>
        <taxon>Pterygota</taxon>
        <taxon>Palaeoptera</taxon>
        <taxon>Ephemeroptera</taxon>
        <taxon>Pisciforma</taxon>
        <taxon>Baetidae</taxon>
        <taxon>Cloeon</taxon>
    </lineage>
</organism>
<dbReference type="EMBL" id="CADEPI010000002">
    <property type="protein sequence ID" value="CAB3359885.1"/>
    <property type="molecule type" value="Genomic_DNA"/>
</dbReference>
<dbReference type="Proteomes" id="UP000494165">
    <property type="component" value="Unassembled WGS sequence"/>
</dbReference>
<gene>
    <name evidence="7" type="ORF">CLODIP_2_CD08009</name>
</gene>
<comment type="subcellular location">
    <subcellularLocation>
        <location evidence="1">Cell membrane</location>
        <topology evidence="1">Multi-pass membrane protein</topology>
    </subcellularLocation>
</comment>
<dbReference type="Pfam" id="PF08395">
    <property type="entry name" value="7tm_7"/>
    <property type="match status" value="1"/>
</dbReference>
<proteinExistence type="predicted"/>
<evidence type="ECO:0000256" key="4">
    <source>
        <dbReference type="ARBA" id="ARBA00022989"/>
    </source>
</evidence>
<evidence type="ECO:0000313" key="7">
    <source>
        <dbReference type="EMBL" id="CAB3359885.1"/>
    </source>
</evidence>
<keyword evidence="3 6" id="KW-0812">Transmembrane</keyword>
<keyword evidence="2" id="KW-1003">Cell membrane</keyword>